<evidence type="ECO:0000259" key="4">
    <source>
        <dbReference type="PROSITE" id="PS50960"/>
    </source>
</evidence>
<protein>
    <recommendedName>
        <fullName evidence="4">HTH psq-type domain-containing protein</fullName>
    </recommendedName>
</protein>
<organism evidence="5 6">
    <name type="scientific">Cloeon dipterum</name>
    <dbReference type="NCBI Taxonomy" id="197152"/>
    <lineage>
        <taxon>Eukaryota</taxon>
        <taxon>Metazoa</taxon>
        <taxon>Ecdysozoa</taxon>
        <taxon>Arthropoda</taxon>
        <taxon>Hexapoda</taxon>
        <taxon>Insecta</taxon>
        <taxon>Pterygota</taxon>
        <taxon>Palaeoptera</taxon>
        <taxon>Ephemeroptera</taxon>
        <taxon>Pisciforma</taxon>
        <taxon>Baetidae</taxon>
        <taxon>Cloeon</taxon>
    </lineage>
</organism>
<dbReference type="Proteomes" id="UP000494165">
    <property type="component" value="Unassembled WGS sequence"/>
</dbReference>
<evidence type="ECO:0000256" key="2">
    <source>
        <dbReference type="PROSITE-ProRule" id="PRU00320"/>
    </source>
</evidence>
<comment type="subcellular location">
    <subcellularLocation>
        <location evidence="1 2">Nucleus</location>
    </subcellularLocation>
</comment>
<dbReference type="AlphaFoldDB" id="A0A8S1DZD9"/>
<dbReference type="SUPFAM" id="SSF46689">
    <property type="entry name" value="Homeodomain-like"/>
    <property type="match status" value="1"/>
</dbReference>
<evidence type="ECO:0000256" key="1">
    <source>
        <dbReference type="ARBA" id="ARBA00004123"/>
    </source>
</evidence>
<name>A0A8S1DZD9_9INSE</name>
<feature type="compositionally biased region" description="Acidic residues" evidence="3">
    <location>
        <begin position="161"/>
        <end position="170"/>
    </location>
</feature>
<keyword evidence="2" id="KW-0539">Nucleus</keyword>
<dbReference type="Gene3D" id="1.10.10.60">
    <property type="entry name" value="Homeodomain-like"/>
    <property type="match status" value="1"/>
</dbReference>
<feature type="DNA-binding region" description="H-T-H motif" evidence="2">
    <location>
        <begin position="212"/>
        <end position="232"/>
    </location>
</feature>
<dbReference type="InterPro" id="IPR009057">
    <property type="entry name" value="Homeodomain-like_sf"/>
</dbReference>
<dbReference type="OrthoDB" id="71166at2759"/>
<evidence type="ECO:0000256" key="3">
    <source>
        <dbReference type="SAM" id="MobiDB-lite"/>
    </source>
</evidence>
<feature type="domain" description="HTH psq-type" evidence="4">
    <location>
        <begin position="184"/>
        <end position="236"/>
    </location>
</feature>
<feature type="region of interest" description="Disordered" evidence="3">
    <location>
        <begin position="146"/>
        <end position="196"/>
    </location>
</feature>
<accession>A0A8S1DZD9</accession>
<keyword evidence="2" id="KW-0238">DNA-binding</keyword>
<dbReference type="GO" id="GO:0003677">
    <property type="term" value="F:DNA binding"/>
    <property type="evidence" value="ECO:0007669"/>
    <property type="project" value="UniProtKB-UniRule"/>
</dbReference>
<evidence type="ECO:0000313" key="6">
    <source>
        <dbReference type="Proteomes" id="UP000494165"/>
    </source>
</evidence>
<feature type="compositionally biased region" description="Basic residues" evidence="3">
    <location>
        <begin position="175"/>
        <end position="189"/>
    </location>
</feature>
<dbReference type="Pfam" id="PF05225">
    <property type="entry name" value="HTH_psq"/>
    <property type="match status" value="1"/>
</dbReference>
<comment type="caution">
    <text evidence="5">The sequence shown here is derived from an EMBL/GenBank/DDBJ whole genome shotgun (WGS) entry which is preliminary data.</text>
</comment>
<keyword evidence="6" id="KW-1185">Reference proteome</keyword>
<sequence length="399" mass="45371">MSRQHGSSKEALFNAKVAGYVIRSKGAIVTPLVLSTSEPYDYTDVRVRPKKYLSRLNRLRMEAGEDVSDAWVDVPKGNHPIPWIRMLLADDCEIPDFIEENFSEFLSKIGENSLAGSRARSNASTEQALASLQSQVAQLTNALKIQNTRHGKENGVSSNVDSDDDGDVPSEEVKAKKKKTPRQNRRNTKTRQYSEENQAAALDAVRKTELGRREASRTFKVPYSTIREKLKGEQLLQCGDSKPLFCQRGTEPALDTDTENVLVFYLKQMDERGFPLNCSTFRNDVPKILNAAGIENPFTNRTPSEGWFYSRFLKRHPSLSMHKAQYHSSARANVSTEELFKWYSEISDYLVENDLAEEYDSSPELVWNMDETAMYLNDSKDGIAYLYCRKTWFERGVTV</sequence>
<dbReference type="GO" id="GO:0005634">
    <property type="term" value="C:nucleus"/>
    <property type="evidence" value="ECO:0007669"/>
    <property type="project" value="UniProtKB-SubCell"/>
</dbReference>
<evidence type="ECO:0000313" key="5">
    <source>
        <dbReference type="EMBL" id="CAB3387730.1"/>
    </source>
</evidence>
<dbReference type="InterPro" id="IPR007889">
    <property type="entry name" value="HTH_Psq"/>
</dbReference>
<proteinExistence type="predicted"/>
<gene>
    <name evidence="5" type="ORF">CLODIP_2_CD01649</name>
</gene>
<dbReference type="PROSITE" id="PS50960">
    <property type="entry name" value="HTH_PSQ"/>
    <property type="match status" value="1"/>
</dbReference>
<reference evidence="5 6" key="1">
    <citation type="submission" date="2020-04" db="EMBL/GenBank/DDBJ databases">
        <authorList>
            <person name="Alioto T."/>
            <person name="Alioto T."/>
            <person name="Gomez Garrido J."/>
        </authorList>
    </citation>
    <scope>NUCLEOTIDE SEQUENCE [LARGE SCALE GENOMIC DNA]</scope>
</reference>
<dbReference type="EMBL" id="CADEPI010000616">
    <property type="protein sequence ID" value="CAB3387730.1"/>
    <property type="molecule type" value="Genomic_DNA"/>
</dbReference>